<dbReference type="EMBL" id="JAFJYH010000309">
    <property type="protein sequence ID" value="KAG4413529.1"/>
    <property type="molecule type" value="Genomic_DNA"/>
</dbReference>
<evidence type="ECO:0000313" key="3">
    <source>
        <dbReference type="Proteomes" id="UP000664132"/>
    </source>
</evidence>
<sequence length="129" mass="14577">MSSTGELTETASTNSAAAATDTPSCNSCLQVAGRKFMKDAEKLSEKSQKAFPCETFFALEDDILFYLDNLDRFDSKGEWIRDDKKSEEGAEICETVGDFELPKAERWSTGIWRRIINFDGVQRKNFEVL</sequence>
<reference evidence="2" key="1">
    <citation type="submission" date="2021-02" db="EMBL/GenBank/DDBJ databases">
        <title>Genome sequence Cadophora malorum strain M34.</title>
        <authorList>
            <person name="Stefanovic E."/>
            <person name="Vu D."/>
            <person name="Scully C."/>
            <person name="Dijksterhuis J."/>
            <person name="Roader J."/>
            <person name="Houbraken J."/>
        </authorList>
    </citation>
    <scope>NUCLEOTIDE SEQUENCE</scope>
    <source>
        <strain evidence="2">M34</strain>
    </source>
</reference>
<dbReference type="Proteomes" id="UP000664132">
    <property type="component" value="Unassembled WGS sequence"/>
</dbReference>
<feature type="region of interest" description="Disordered" evidence="1">
    <location>
        <begin position="1"/>
        <end position="25"/>
    </location>
</feature>
<protein>
    <submittedName>
        <fullName evidence="2">Uncharacterized protein</fullName>
    </submittedName>
</protein>
<feature type="compositionally biased region" description="Low complexity" evidence="1">
    <location>
        <begin position="8"/>
        <end position="24"/>
    </location>
</feature>
<accession>A0A8H7T502</accession>
<dbReference type="AlphaFoldDB" id="A0A8H7T502"/>
<evidence type="ECO:0000256" key="1">
    <source>
        <dbReference type="SAM" id="MobiDB-lite"/>
    </source>
</evidence>
<gene>
    <name evidence="2" type="ORF">IFR04_013312</name>
</gene>
<dbReference type="OrthoDB" id="10545839at2759"/>
<name>A0A8H7T502_9HELO</name>
<evidence type="ECO:0000313" key="2">
    <source>
        <dbReference type="EMBL" id="KAG4413529.1"/>
    </source>
</evidence>
<comment type="caution">
    <text evidence="2">The sequence shown here is derived from an EMBL/GenBank/DDBJ whole genome shotgun (WGS) entry which is preliminary data.</text>
</comment>
<organism evidence="2 3">
    <name type="scientific">Cadophora malorum</name>
    <dbReference type="NCBI Taxonomy" id="108018"/>
    <lineage>
        <taxon>Eukaryota</taxon>
        <taxon>Fungi</taxon>
        <taxon>Dikarya</taxon>
        <taxon>Ascomycota</taxon>
        <taxon>Pezizomycotina</taxon>
        <taxon>Leotiomycetes</taxon>
        <taxon>Helotiales</taxon>
        <taxon>Ploettnerulaceae</taxon>
        <taxon>Cadophora</taxon>
    </lineage>
</organism>
<keyword evidence="3" id="KW-1185">Reference proteome</keyword>
<proteinExistence type="predicted"/>